<gene>
    <name evidence="2" type="ORF">CCAM_LOCUS42084</name>
</gene>
<organism evidence="2 3">
    <name type="scientific">Cuscuta campestris</name>
    <dbReference type="NCBI Taxonomy" id="132261"/>
    <lineage>
        <taxon>Eukaryota</taxon>
        <taxon>Viridiplantae</taxon>
        <taxon>Streptophyta</taxon>
        <taxon>Embryophyta</taxon>
        <taxon>Tracheophyta</taxon>
        <taxon>Spermatophyta</taxon>
        <taxon>Magnoliopsida</taxon>
        <taxon>eudicotyledons</taxon>
        <taxon>Gunneridae</taxon>
        <taxon>Pentapetalae</taxon>
        <taxon>asterids</taxon>
        <taxon>lamiids</taxon>
        <taxon>Solanales</taxon>
        <taxon>Convolvulaceae</taxon>
        <taxon>Cuscuteae</taxon>
        <taxon>Cuscuta</taxon>
        <taxon>Cuscuta subgen. Grammica</taxon>
        <taxon>Cuscuta sect. Cleistogrammica</taxon>
    </lineage>
</organism>
<feature type="compositionally biased region" description="Low complexity" evidence="1">
    <location>
        <begin position="12"/>
        <end position="34"/>
    </location>
</feature>
<proteinExistence type="predicted"/>
<accession>A0A484NJ00</accession>
<protein>
    <submittedName>
        <fullName evidence="2">Uncharacterized protein</fullName>
    </submittedName>
</protein>
<evidence type="ECO:0000256" key="1">
    <source>
        <dbReference type="SAM" id="MobiDB-lite"/>
    </source>
</evidence>
<feature type="region of interest" description="Disordered" evidence="1">
    <location>
        <begin position="1"/>
        <end position="34"/>
    </location>
</feature>
<name>A0A484NJ00_9ASTE</name>
<evidence type="ECO:0000313" key="2">
    <source>
        <dbReference type="EMBL" id="VFR00309.1"/>
    </source>
</evidence>
<evidence type="ECO:0000313" key="3">
    <source>
        <dbReference type="Proteomes" id="UP000595140"/>
    </source>
</evidence>
<dbReference type="AlphaFoldDB" id="A0A484NJ00"/>
<sequence>MHPEVKQLARKSSWLSSFGPSSFGPSSGSPSTSSTCTSMFELAMLAASNFSTLSRGSTGEKAHFKPMFSAL</sequence>
<dbReference type="Proteomes" id="UP000595140">
    <property type="component" value="Unassembled WGS sequence"/>
</dbReference>
<dbReference type="EMBL" id="OOIL02006685">
    <property type="protein sequence ID" value="VFR00309.1"/>
    <property type="molecule type" value="Genomic_DNA"/>
</dbReference>
<keyword evidence="3" id="KW-1185">Reference proteome</keyword>
<reference evidence="2 3" key="1">
    <citation type="submission" date="2018-04" db="EMBL/GenBank/DDBJ databases">
        <authorList>
            <person name="Vogel A."/>
        </authorList>
    </citation>
    <scope>NUCLEOTIDE SEQUENCE [LARGE SCALE GENOMIC DNA]</scope>
</reference>